<dbReference type="RefSeq" id="WP_249304412.1">
    <property type="nucleotide sequence ID" value="NZ_CP060634.1"/>
</dbReference>
<dbReference type="KEGG" id="qdo:H9Q78_06415"/>
<feature type="domain" description="Ferrous iron transporter FeoA-like" evidence="2">
    <location>
        <begin position="5"/>
        <end position="77"/>
    </location>
</feature>
<dbReference type="InterPro" id="IPR007167">
    <property type="entry name" value="Fe-transptr_FeoA-like"/>
</dbReference>
<keyword evidence="4" id="KW-1185">Reference proteome</keyword>
<dbReference type="SUPFAM" id="SSF50037">
    <property type="entry name" value="C-terminal domain of transcriptional repressors"/>
    <property type="match status" value="1"/>
</dbReference>
<dbReference type="EMBL" id="CP060634">
    <property type="protein sequence ID" value="QNM06745.1"/>
    <property type="molecule type" value="Genomic_DNA"/>
</dbReference>
<protein>
    <submittedName>
        <fullName evidence="3">Ferrous iron transport protein A</fullName>
    </submittedName>
</protein>
<evidence type="ECO:0000313" key="3">
    <source>
        <dbReference type="EMBL" id="QNM06745.1"/>
    </source>
</evidence>
<organism evidence="3 4">
    <name type="scientific">Qiania dongpingensis</name>
    <dbReference type="NCBI Taxonomy" id="2763669"/>
    <lineage>
        <taxon>Bacteria</taxon>
        <taxon>Bacillati</taxon>
        <taxon>Bacillota</taxon>
        <taxon>Clostridia</taxon>
        <taxon>Lachnospirales</taxon>
        <taxon>Lachnospiraceae</taxon>
        <taxon>Qiania</taxon>
    </lineage>
</organism>
<dbReference type="SMART" id="SM00899">
    <property type="entry name" value="FeoA"/>
    <property type="match status" value="1"/>
</dbReference>
<dbReference type="InterPro" id="IPR008988">
    <property type="entry name" value="Transcriptional_repressor_C"/>
</dbReference>
<dbReference type="GO" id="GO:0046914">
    <property type="term" value="F:transition metal ion binding"/>
    <property type="evidence" value="ECO:0007669"/>
    <property type="project" value="InterPro"/>
</dbReference>
<gene>
    <name evidence="3" type="ORF">H9Q78_06415</name>
</gene>
<dbReference type="Gene3D" id="2.30.30.90">
    <property type="match status" value="1"/>
</dbReference>
<accession>A0A7G9G7G3</accession>
<evidence type="ECO:0000256" key="1">
    <source>
        <dbReference type="ARBA" id="ARBA00023004"/>
    </source>
</evidence>
<reference evidence="3" key="1">
    <citation type="submission" date="2020-08" db="EMBL/GenBank/DDBJ databases">
        <authorList>
            <person name="Liu C."/>
            <person name="Sun Q."/>
        </authorList>
    </citation>
    <scope>NUCLEOTIDE SEQUENCE [LARGE SCALE GENOMIC DNA]</scope>
    <source>
        <strain evidence="3">NSJ-38</strain>
    </source>
</reference>
<evidence type="ECO:0000313" key="4">
    <source>
        <dbReference type="Proteomes" id="UP000515823"/>
    </source>
</evidence>
<name>A0A7G9G7G3_9FIRM</name>
<dbReference type="InterPro" id="IPR038157">
    <property type="entry name" value="FeoA_core_dom"/>
</dbReference>
<dbReference type="Pfam" id="PF04023">
    <property type="entry name" value="FeoA"/>
    <property type="match status" value="1"/>
</dbReference>
<sequence length="87" mass="9527">MSSDVFLNQLKPGEEAVLIKISDTISTARRLAELGFLPGTKITCVLSKKSGETSAFDLRGTMIALRKEDSSQIAIHLLEGDNCRHDH</sequence>
<keyword evidence="1" id="KW-0408">Iron</keyword>
<dbReference type="Proteomes" id="UP000515823">
    <property type="component" value="Chromosome"/>
</dbReference>
<evidence type="ECO:0000259" key="2">
    <source>
        <dbReference type="SMART" id="SM00899"/>
    </source>
</evidence>
<dbReference type="AlphaFoldDB" id="A0A7G9G7G3"/>
<proteinExistence type="predicted"/>